<dbReference type="AlphaFoldDB" id="A0A326UEZ3"/>
<dbReference type="RefSeq" id="WP_170142316.1">
    <property type="nucleotide sequence ID" value="NZ_BIFX01000001.1"/>
</dbReference>
<gene>
    <name evidence="1" type="ORF">EI42_00671</name>
</gene>
<dbReference type="Proteomes" id="UP000248806">
    <property type="component" value="Unassembled WGS sequence"/>
</dbReference>
<sequence length="53" mass="5610">MNKKKLMLWIIPALVLLLALTLVAIQVTTGVHAAGAGTPSDPGVIHPFAFFPE</sequence>
<dbReference type="EMBL" id="QKUF01000001">
    <property type="protein sequence ID" value="PZW36495.1"/>
    <property type="molecule type" value="Genomic_DNA"/>
</dbReference>
<proteinExistence type="predicted"/>
<evidence type="ECO:0000313" key="1">
    <source>
        <dbReference type="EMBL" id="PZW36495.1"/>
    </source>
</evidence>
<organism evidence="1 2">
    <name type="scientific">Thermosporothrix hazakensis</name>
    <dbReference type="NCBI Taxonomy" id="644383"/>
    <lineage>
        <taxon>Bacteria</taxon>
        <taxon>Bacillati</taxon>
        <taxon>Chloroflexota</taxon>
        <taxon>Ktedonobacteria</taxon>
        <taxon>Ktedonobacterales</taxon>
        <taxon>Thermosporotrichaceae</taxon>
        <taxon>Thermosporothrix</taxon>
    </lineage>
</organism>
<protein>
    <submittedName>
        <fullName evidence="1">Uncharacterized protein</fullName>
    </submittedName>
</protein>
<name>A0A326UEZ3_THEHA</name>
<evidence type="ECO:0000313" key="2">
    <source>
        <dbReference type="Proteomes" id="UP000248806"/>
    </source>
</evidence>
<comment type="caution">
    <text evidence="1">The sequence shown here is derived from an EMBL/GenBank/DDBJ whole genome shotgun (WGS) entry which is preliminary data.</text>
</comment>
<reference evidence="1 2" key="1">
    <citation type="submission" date="2018-06" db="EMBL/GenBank/DDBJ databases">
        <title>Genomic Encyclopedia of Archaeal and Bacterial Type Strains, Phase II (KMG-II): from individual species to whole genera.</title>
        <authorList>
            <person name="Goeker M."/>
        </authorList>
    </citation>
    <scope>NUCLEOTIDE SEQUENCE [LARGE SCALE GENOMIC DNA]</scope>
    <source>
        <strain evidence="1 2">ATCC BAA-1881</strain>
    </source>
</reference>
<keyword evidence="2" id="KW-1185">Reference proteome</keyword>
<accession>A0A326UEZ3</accession>